<proteinExistence type="predicted"/>
<dbReference type="InterPro" id="IPR016181">
    <property type="entry name" value="Acyl_CoA_acyltransferase"/>
</dbReference>
<dbReference type="EMBL" id="BAAAMQ010000010">
    <property type="protein sequence ID" value="GAA2104160.1"/>
    <property type="molecule type" value="Genomic_DNA"/>
</dbReference>
<organism evidence="2 3">
    <name type="scientific">Nocardioides furvisabuli</name>
    <dbReference type="NCBI Taxonomy" id="375542"/>
    <lineage>
        <taxon>Bacteria</taxon>
        <taxon>Bacillati</taxon>
        <taxon>Actinomycetota</taxon>
        <taxon>Actinomycetes</taxon>
        <taxon>Propionibacteriales</taxon>
        <taxon>Nocardioidaceae</taxon>
        <taxon>Nocardioides</taxon>
    </lineage>
</organism>
<dbReference type="InterPro" id="IPR000182">
    <property type="entry name" value="GNAT_dom"/>
</dbReference>
<comment type="caution">
    <text evidence="2">The sequence shown here is derived from an EMBL/GenBank/DDBJ whole genome shotgun (WGS) entry which is preliminary data.</text>
</comment>
<dbReference type="SUPFAM" id="SSF55729">
    <property type="entry name" value="Acyl-CoA N-acyltransferases (Nat)"/>
    <property type="match status" value="1"/>
</dbReference>
<accession>A0ABN2X2S7</accession>
<protein>
    <recommendedName>
        <fullName evidence="1">N-acetyltransferase domain-containing protein</fullName>
    </recommendedName>
</protein>
<dbReference type="RefSeq" id="WP_231249223.1">
    <property type="nucleotide sequence ID" value="NZ_BAAAMQ010000010.1"/>
</dbReference>
<sequence length="165" mass="18864">MTREEPVTDQTPAPWLPADFVHPTRVEVAFGHHLRPIHPDDTDLDMVAVTGSRERLWRIYGAAWGWPPAGMTHEQDRADLARHAAEMETHESFNYALFDTDETALLGCVYIDPPEEPGHDAEVSWWVVDECVGTALEQALDELVPQWIAQEWPLERPRYALRDGR</sequence>
<dbReference type="Gene3D" id="3.40.630.30">
    <property type="match status" value="1"/>
</dbReference>
<evidence type="ECO:0000313" key="3">
    <source>
        <dbReference type="Proteomes" id="UP001501161"/>
    </source>
</evidence>
<dbReference type="Pfam" id="PF13302">
    <property type="entry name" value="Acetyltransf_3"/>
    <property type="match status" value="1"/>
</dbReference>
<keyword evidence="3" id="KW-1185">Reference proteome</keyword>
<evidence type="ECO:0000259" key="1">
    <source>
        <dbReference type="Pfam" id="PF13302"/>
    </source>
</evidence>
<evidence type="ECO:0000313" key="2">
    <source>
        <dbReference type="EMBL" id="GAA2104160.1"/>
    </source>
</evidence>
<feature type="domain" description="N-acetyltransferase" evidence="1">
    <location>
        <begin position="34"/>
        <end position="134"/>
    </location>
</feature>
<reference evidence="2 3" key="1">
    <citation type="journal article" date="2019" name="Int. J. Syst. Evol. Microbiol.">
        <title>The Global Catalogue of Microorganisms (GCM) 10K type strain sequencing project: providing services to taxonomists for standard genome sequencing and annotation.</title>
        <authorList>
            <consortium name="The Broad Institute Genomics Platform"/>
            <consortium name="The Broad Institute Genome Sequencing Center for Infectious Disease"/>
            <person name="Wu L."/>
            <person name="Ma J."/>
        </authorList>
    </citation>
    <scope>NUCLEOTIDE SEQUENCE [LARGE SCALE GENOMIC DNA]</scope>
    <source>
        <strain evidence="2 3">JCM 13813</strain>
    </source>
</reference>
<name>A0ABN2X2S7_9ACTN</name>
<dbReference type="Proteomes" id="UP001501161">
    <property type="component" value="Unassembled WGS sequence"/>
</dbReference>
<gene>
    <name evidence="2" type="ORF">GCM10009726_16020</name>
</gene>